<organism evidence="1 2">
    <name type="scientific">Candidatus Flavonifractor merdigallinarum</name>
    <dbReference type="NCBI Taxonomy" id="2838589"/>
    <lineage>
        <taxon>Bacteria</taxon>
        <taxon>Bacillati</taxon>
        <taxon>Bacillota</taxon>
        <taxon>Clostridia</taxon>
        <taxon>Eubacteriales</taxon>
        <taxon>Oscillospiraceae</taxon>
        <taxon>Flavonifractor</taxon>
    </lineage>
</organism>
<evidence type="ECO:0000313" key="2">
    <source>
        <dbReference type="Proteomes" id="UP000823868"/>
    </source>
</evidence>
<dbReference type="AlphaFoldDB" id="A0A9D1Y9E4"/>
<proteinExistence type="predicted"/>
<name>A0A9D1Y9E4_9FIRM</name>
<protein>
    <submittedName>
        <fullName evidence="1">Baseplate J/gp47 family protein</fullName>
    </submittedName>
</protein>
<reference evidence="1" key="2">
    <citation type="submission" date="2021-04" db="EMBL/GenBank/DDBJ databases">
        <authorList>
            <person name="Gilroy R."/>
        </authorList>
    </citation>
    <scope>NUCLEOTIDE SEQUENCE</scope>
    <source>
        <strain evidence="1">ChiBcec16_6824</strain>
    </source>
</reference>
<gene>
    <name evidence="1" type="ORF">H9841_08500</name>
</gene>
<evidence type="ECO:0000313" key="1">
    <source>
        <dbReference type="EMBL" id="HIY21923.1"/>
    </source>
</evidence>
<sequence length="690" mass="75904">MLKARNLDDQTYEQIVTAAEGRLPWLCPSWTDHNAHDPGITILELMAWYKEMQQYHMNQFTDALRCKLLKLVGVTRRPAAPARCAVELDAQDASRLAGAQLTTREGVPFELVEAIPAVRPYLACVQMVQGERTVEVGELLRDRRITFQPFGGEGEERATLRIGFSQLGEGPLRLWLDVVPPDGVPRNPFASPEQAPRVIAWQCEGAEDTQVLSDETHALSVSGYVTIAHRGMWPKGEKGLYWLNLSLVDPGCEELVRLSDVWARRWPALQQETWARSHFFCASPQADWTVCLADAQALEGNLAVFVRTKERWEQTGQWQAAATTEGRVVQLDTSGAVMDGAYNVLIISLDPVHSDRLLFDAKGLPGETFFLDLEGRTALSESFTLLCDTLDRDGQVRPALWRCVEDFYACGPRDRVFTYDPVRETITFGDGEHGALLRRGKGAVLVAQLALTYGSGGNIPGGRILSFVEDGQMVCSQAAVGGADRETAAQAQERLLELLSTTSKCVSAADYERLARATPGLRVAAAKALPAYDPDEPTGVSRMPTVTVVVAPDGAGEHPLPDERFLDAVQRQLDRVRPIGIQVKAAPPVYVDVNLSVVLRGGEENLEAELEKRVRTYLEQNGIGAPLRAGDIAALVQSAPGVLQVREVDLRVPSPGCYQNAEGDVRLPRRAIPRLKALRVEKLPVERLGR</sequence>
<dbReference type="Proteomes" id="UP000823868">
    <property type="component" value="Unassembled WGS sequence"/>
</dbReference>
<comment type="caution">
    <text evidence="1">The sequence shown here is derived from an EMBL/GenBank/DDBJ whole genome shotgun (WGS) entry which is preliminary data.</text>
</comment>
<dbReference type="EMBL" id="DXDX01000154">
    <property type="protein sequence ID" value="HIY21923.1"/>
    <property type="molecule type" value="Genomic_DNA"/>
</dbReference>
<accession>A0A9D1Y9E4</accession>
<reference evidence="1" key="1">
    <citation type="journal article" date="2021" name="PeerJ">
        <title>Extensive microbial diversity within the chicken gut microbiome revealed by metagenomics and culture.</title>
        <authorList>
            <person name="Gilroy R."/>
            <person name="Ravi A."/>
            <person name="Getino M."/>
            <person name="Pursley I."/>
            <person name="Horton D.L."/>
            <person name="Alikhan N.F."/>
            <person name="Baker D."/>
            <person name="Gharbi K."/>
            <person name="Hall N."/>
            <person name="Watson M."/>
            <person name="Adriaenssens E.M."/>
            <person name="Foster-Nyarko E."/>
            <person name="Jarju S."/>
            <person name="Secka A."/>
            <person name="Antonio M."/>
            <person name="Oren A."/>
            <person name="Chaudhuri R.R."/>
            <person name="La Ragione R."/>
            <person name="Hildebrand F."/>
            <person name="Pallen M.J."/>
        </authorList>
    </citation>
    <scope>NUCLEOTIDE SEQUENCE</scope>
    <source>
        <strain evidence="1">ChiBcec16_6824</strain>
    </source>
</reference>